<keyword evidence="2" id="KW-1185">Reference proteome</keyword>
<evidence type="ECO:0000313" key="1">
    <source>
        <dbReference type="EMBL" id="PON41845.1"/>
    </source>
</evidence>
<sequence length="95" mass="11012">MDEGDVGLRAAVVNSLELRPESPKQPWIAMARSHILLALVRRQGGRRSELWRWVSSDGWRFGGRRKRTENEKGDAFMDGGRGESILELEEMQRWF</sequence>
<evidence type="ECO:0000313" key="2">
    <source>
        <dbReference type="Proteomes" id="UP000237105"/>
    </source>
</evidence>
<protein>
    <submittedName>
        <fullName evidence="1">Uncharacterized protein</fullName>
    </submittedName>
</protein>
<dbReference type="EMBL" id="JXTB01000405">
    <property type="protein sequence ID" value="PON41845.1"/>
    <property type="molecule type" value="Genomic_DNA"/>
</dbReference>
<name>A0A2P5AZ79_PARAD</name>
<organism evidence="1 2">
    <name type="scientific">Parasponia andersonii</name>
    <name type="common">Sponia andersonii</name>
    <dbReference type="NCBI Taxonomy" id="3476"/>
    <lineage>
        <taxon>Eukaryota</taxon>
        <taxon>Viridiplantae</taxon>
        <taxon>Streptophyta</taxon>
        <taxon>Embryophyta</taxon>
        <taxon>Tracheophyta</taxon>
        <taxon>Spermatophyta</taxon>
        <taxon>Magnoliopsida</taxon>
        <taxon>eudicotyledons</taxon>
        <taxon>Gunneridae</taxon>
        <taxon>Pentapetalae</taxon>
        <taxon>rosids</taxon>
        <taxon>fabids</taxon>
        <taxon>Rosales</taxon>
        <taxon>Cannabaceae</taxon>
        <taxon>Parasponia</taxon>
    </lineage>
</organism>
<reference evidence="2" key="1">
    <citation type="submission" date="2016-06" db="EMBL/GenBank/DDBJ databases">
        <title>Parallel loss of symbiosis genes in relatives of nitrogen-fixing non-legume Parasponia.</title>
        <authorList>
            <person name="Van Velzen R."/>
            <person name="Holmer R."/>
            <person name="Bu F."/>
            <person name="Rutten L."/>
            <person name="Van Zeijl A."/>
            <person name="Liu W."/>
            <person name="Santuari L."/>
            <person name="Cao Q."/>
            <person name="Sharma T."/>
            <person name="Shen D."/>
            <person name="Roswanjaya Y."/>
            <person name="Wardhani T."/>
            <person name="Kalhor M.S."/>
            <person name="Jansen J."/>
            <person name="Van den Hoogen J."/>
            <person name="Gungor B."/>
            <person name="Hartog M."/>
            <person name="Hontelez J."/>
            <person name="Verver J."/>
            <person name="Yang W.-C."/>
            <person name="Schijlen E."/>
            <person name="Repin R."/>
            <person name="Schilthuizen M."/>
            <person name="Schranz E."/>
            <person name="Heidstra R."/>
            <person name="Miyata K."/>
            <person name="Fedorova E."/>
            <person name="Kohlen W."/>
            <person name="Bisseling T."/>
            <person name="Smit S."/>
            <person name="Geurts R."/>
        </authorList>
    </citation>
    <scope>NUCLEOTIDE SEQUENCE [LARGE SCALE GENOMIC DNA]</scope>
    <source>
        <strain evidence="2">cv. WU1-14</strain>
    </source>
</reference>
<dbReference type="AlphaFoldDB" id="A0A2P5AZ79"/>
<dbReference type="Proteomes" id="UP000237105">
    <property type="component" value="Unassembled WGS sequence"/>
</dbReference>
<gene>
    <name evidence="1" type="ORF">PanWU01x14_286110</name>
</gene>
<accession>A0A2P5AZ79</accession>
<comment type="caution">
    <text evidence="1">The sequence shown here is derived from an EMBL/GenBank/DDBJ whole genome shotgun (WGS) entry which is preliminary data.</text>
</comment>
<proteinExistence type="predicted"/>